<keyword evidence="4" id="KW-0732">Signal</keyword>
<comment type="similarity">
    <text evidence="1">Belongs to the peptidase S46 family.</text>
</comment>
<dbReference type="InterPro" id="IPR043504">
    <property type="entry name" value="Peptidase_S1_PA_chymotrypsin"/>
</dbReference>
<keyword evidence="6" id="KW-0720">Serine protease</keyword>
<organism evidence="7 8">
    <name type="scientific">Candidatus Gallibacteroides avistercoris</name>
    <dbReference type="NCBI Taxonomy" id="2840833"/>
    <lineage>
        <taxon>Bacteria</taxon>
        <taxon>Pseudomonadati</taxon>
        <taxon>Bacteroidota</taxon>
        <taxon>Bacteroidia</taxon>
        <taxon>Bacteroidales</taxon>
        <taxon>Bacteroidaceae</taxon>
        <taxon>Bacteroidaceae incertae sedis</taxon>
        <taxon>Candidatus Gallibacteroides</taxon>
    </lineage>
</organism>
<dbReference type="GO" id="GO:0008239">
    <property type="term" value="F:dipeptidyl-peptidase activity"/>
    <property type="evidence" value="ECO:0007669"/>
    <property type="project" value="InterPro"/>
</dbReference>
<dbReference type="InterPro" id="IPR019500">
    <property type="entry name" value="Pep_S46"/>
</dbReference>
<dbReference type="GO" id="GO:0043171">
    <property type="term" value="P:peptide catabolic process"/>
    <property type="evidence" value="ECO:0007669"/>
    <property type="project" value="UniProtKB-ARBA"/>
</dbReference>
<name>A0A9D1M978_9BACT</name>
<evidence type="ECO:0000256" key="4">
    <source>
        <dbReference type="ARBA" id="ARBA00022729"/>
    </source>
</evidence>
<dbReference type="GO" id="GO:0006508">
    <property type="term" value="P:proteolysis"/>
    <property type="evidence" value="ECO:0007669"/>
    <property type="project" value="UniProtKB-KW"/>
</dbReference>
<dbReference type="InterPro" id="IPR009003">
    <property type="entry name" value="Peptidase_S1_PA"/>
</dbReference>
<evidence type="ECO:0000256" key="3">
    <source>
        <dbReference type="ARBA" id="ARBA00022670"/>
    </source>
</evidence>
<dbReference type="GO" id="GO:0070009">
    <property type="term" value="F:serine-type aminopeptidase activity"/>
    <property type="evidence" value="ECO:0007669"/>
    <property type="project" value="InterPro"/>
</dbReference>
<dbReference type="FunFam" id="2.40.10.10:FF:000102">
    <property type="entry name" value="Dipeptidyl-peptidase 7"/>
    <property type="match status" value="1"/>
</dbReference>
<keyword evidence="2" id="KW-0031">Aminopeptidase</keyword>
<evidence type="ECO:0000256" key="1">
    <source>
        <dbReference type="ARBA" id="ARBA00010491"/>
    </source>
</evidence>
<dbReference type="Gene3D" id="2.40.10.10">
    <property type="entry name" value="Trypsin-like serine proteases"/>
    <property type="match status" value="1"/>
</dbReference>
<evidence type="ECO:0000313" key="8">
    <source>
        <dbReference type="Proteomes" id="UP000824112"/>
    </source>
</evidence>
<dbReference type="PANTHER" id="PTHR38469:SF1">
    <property type="entry name" value="PERIPLASMIC PEPTIDASE SUBFAMILY S1B"/>
    <property type="match status" value="1"/>
</dbReference>
<dbReference type="PANTHER" id="PTHR38469">
    <property type="entry name" value="PERIPLASMIC PEPTIDASE SUBFAMILY S1B"/>
    <property type="match status" value="1"/>
</dbReference>
<evidence type="ECO:0000313" key="7">
    <source>
        <dbReference type="EMBL" id="HIU55979.1"/>
    </source>
</evidence>
<feature type="non-terminal residue" evidence="7">
    <location>
        <position position="1"/>
    </location>
</feature>
<evidence type="ECO:0000256" key="2">
    <source>
        <dbReference type="ARBA" id="ARBA00022438"/>
    </source>
</evidence>
<dbReference type="SUPFAM" id="SSF50494">
    <property type="entry name" value="Trypsin-like serine proteases"/>
    <property type="match status" value="1"/>
</dbReference>
<reference evidence="7" key="1">
    <citation type="submission" date="2020-10" db="EMBL/GenBank/DDBJ databases">
        <authorList>
            <person name="Gilroy R."/>
        </authorList>
    </citation>
    <scope>NUCLEOTIDE SEQUENCE</scope>
    <source>
        <strain evidence="7">CHK158-818</strain>
    </source>
</reference>
<dbReference type="Pfam" id="PF10459">
    <property type="entry name" value="Peptidase_S46"/>
    <property type="match status" value="1"/>
</dbReference>
<keyword evidence="3" id="KW-0645">Protease</keyword>
<reference evidence="7" key="2">
    <citation type="journal article" date="2021" name="PeerJ">
        <title>Extensive microbial diversity within the chicken gut microbiome revealed by metagenomics and culture.</title>
        <authorList>
            <person name="Gilroy R."/>
            <person name="Ravi A."/>
            <person name="Getino M."/>
            <person name="Pursley I."/>
            <person name="Horton D.L."/>
            <person name="Alikhan N.F."/>
            <person name="Baker D."/>
            <person name="Gharbi K."/>
            <person name="Hall N."/>
            <person name="Watson M."/>
            <person name="Adriaenssens E.M."/>
            <person name="Foster-Nyarko E."/>
            <person name="Jarju S."/>
            <person name="Secka A."/>
            <person name="Antonio M."/>
            <person name="Oren A."/>
            <person name="Chaudhuri R.R."/>
            <person name="La Ragione R."/>
            <person name="Hildebrand F."/>
            <person name="Pallen M.J."/>
        </authorList>
    </citation>
    <scope>NUCLEOTIDE SEQUENCE</scope>
    <source>
        <strain evidence="7">CHK158-818</strain>
    </source>
</reference>
<sequence>YPDANFSIRLTYGQVLPYQPKDGVIYKNYTTLKGVMEKEDPDNWEFIVPEKLKTLYNNRDFGPYARENGEMPACFISNNDITGGNSGSPVMNANGELIGLAFDGNWEAMSGDIVFEPDLQRCINVDIRYVLFIIDKYAGANHLIEEMTIVK</sequence>
<evidence type="ECO:0000256" key="5">
    <source>
        <dbReference type="ARBA" id="ARBA00022801"/>
    </source>
</evidence>
<evidence type="ECO:0000256" key="6">
    <source>
        <dbReference type="ARBA" id="ARBA00022825"/>
    </source>
</evidence>
<gene>
    <name evidence="7" type="ORF">IAB03_09275</name>
</gene>
<dbReference type="Proteomes" id="UP000824112">
    <property type="component" value="Unassembled WGS sequence"/>
</dbReference>
<dbReference type="EMBL" id="DVNA01000211">
    <property type="protein sequence ID" value="HIU55979.1"/>
    <property type="molecule type" value="Genomic_DNA"/>
</dbReference>
<dbReference type="AlphaFoldDB" id="A0A9D1M978"/>
<comment type="caution">
    <text evidence="7">The sequence shown here is derived from an EMBL/GenBank/DDBJ whole genome shotgun (WGS) entry which is preliminary data.</text>
</comment>
<accession>A0A9D1M978</accession>
<keyword evidence="5" id="KW-0378">Hydrolase</keyword>
<proteinExistence type="inferred from homology"/>
<protein>
    <submittedName>
        <fullName evidence="7">S46 family peptidase</fullName>
    </submittedName>
</protein>